<dbReference type="GO" id="GO:0005615">
    <property type="term" value="C:extracellular space"/>
    <property type="evidence" value="ECO:0007669"/>
    <property type="project" value="TreeGrafter"/>
</dbReference>
<dbReference type="GO" id="GO:0042302">
    <property type="term" value="F:structural constituent of cuticle"/>
    <property type="evidence" value="ECO:0007669"/>
    <property type="project" value="UniProtKB-UniRule"/>
</dbReference>
<dbReference type="EMBL" id="OV121133">
    <property type="protein sequence ID" value="CAH0551423.1"/>
    <property type="molecule type" value="Genomic_DNA"/>
</dbReference>
<keyword evidence="1 2" id="KW-0193">Cuticle</keyword>
<proteinExistence type="predicted"/>
<dbReference type="AlphaFoldDB" id="A0A9P0AYP3"/>
<feature type="signal peptide" evidence="3">
    <location>
        <begin position="1"/>
        <end position="17"/>
    </location>
</feature>
<evidence type="ECO:0000256" key="2">
    <source>
        <dbReference type="PROSITE-ProRule" id="PRU00497"/>
    </source>
</evidence>
<dbReference type="PRINTS" id="PR00947">
    <property type="entry name" value="CUTICLE"/>
</dbReference>
<keyword evidence="5" id="KW-1185">Reference proteome</keyword>
<sequence length="187" mass="19671">MVPKIFAFCLLITTSLAVPVQVIHDSPLLVNHAPIALAHAPVAVAHAPLLRAEPYNPHPQYSFEYGVKDLSTGDIKDQHEVRDGDVVKGRYSLVEPDGSKRVVDYTADPVNGFNAIVHREPNAHPVAVAHAPLAVAHAPIAVAHAPLAVAHAPIAVAHAPVAVAHAPLSYAVGSISHGPLLTTNLLH</sequence>
<dbReference type="InterPro" id="IPR051217">
    <property type="entry name" value="Insect_Cuticle_Struc_Prot"/>
</dbReference>
<dbReference type="Pfam" id="PF00379">
    <property type="entry name" value="Chitin_bind_4"/>
    <property type="match status" value="1"/>
</dbReference>
<name>A0A9P0AYP3_BRAAE</name>
<keyword evidence="3" id="KW-0732">Signal</keyword>
<dbReference type="Proteomes" id="UP001154078">
    <property type="component" value="Chromosome 2"/>
</dbReference>
<dbReference type="InterPro" id="IPR000618">
    <property type="entry name" value="Insect_cuticle"/>
</dbReference>
<accession>A0A9P0AYP3</accession>
<gene>
    <name evidence="4" type="ORF">MELIAE_LOCUS4029</name>
</gene>
<feature type="chain" id="PRO_5040383118" evidence="3">
    <location>
        <begin position="18"/>
        <end position="187"/>
    </location>
</feature>
<evidence type="ECO:0000256" key="1">
    <source>
        <dbReference type="ARBA" id="ARBA00022460"/>
    </source>
</evidence>
<dbReference type="InterPro" id="IPR031311">
    <property type="entry name" value="CHIT_BIND_RR_consensus"/>
</dbReference>
<evidence type="ECO:0000256" key="3">
    <source>
        <dbReference type="SAM" id="SignalP"/>
    </source>
</evidence>
<protein>
    <submittedName>
        <fullName evidence="4">Uncharacterized protein</fullName>
    </submittedName>
</protein>
<evidence type="ECO:0000313" key="4">
    <source>
        <dbReference type="EMBL" id="CAH0551423.1"/>
    </source>
</evidence>
<dbReference type="GO" id="GO:0031012">
    <property type="term" value="C:extracellular matrix"/>
    <property type="evidence" value="ECO:0007669"/>
    <property type="project" value="TreeGrafter"/>
</dbReference>
<reference evidence="4" key="1">
    <citation type="submission" date="2021-12" db="EMBL/GenBank/DDBJ databases">
        <authorList>
            <person name="King R."/>
        </authorList>
    </citation>
    <scope>NUCLEOTIDE SEQUENCE</scope>
</reference>
<dbReference type="PROSITE" id="PS51155">
    <property type="entry name" value="CHIT_BIND_RR_2"/>
    <property type="match status" value="1"/>
</dbReference>
<dbReference type="OrthoDB" id="10071059at2759"/>
<dbReference type="PANTHER" id="PTHR12236">
    <property type="entry name" value="STRUCTURAL CONTITUENT OF CUTICLE"/>
    <property type="match status" value="1"/>
</dbReference>
<evidence type="ECO:0000313" key="5">
    <source>
        <dbReference type="Proteomes" id="UP001154078"/>
    </source>
</evidence>
<dbReference type="PROSITE" id="PS00233">
    <property type="entry name" value="CHIT_BIND_RR_1"/>
    <property type="match status" value="1"/>
</dbReference>
<organism evidence="4 5">
    <name type="scientific">Brassicogethes aeneus</name>
    <name type="common">Rape pollen beetle</name>
    <name type="synonym">Meligethes aeneus</name>
    <dbReference type="NCBI Taxonomy" id="1431903"/>
    <lineage>
        <taxon>Eukaryota</taxon>
        <taxon>Metazoa</taxon>
        <taxon>Ecdysozoa</taxon>
        <taxon>Arthropoda</taxon>
        <taxon>Hexapoda</taxon>
        <taxon>Insecta</taxon>
        <taxon>Pterygota</taxon>
        <taxon>Neoptera</taxon>
        <taxon>Endopterygota</taxon>
        <taxon>Coleoptera</taxon>
        <taxon>Polyphaga</taxon>
        <taxon>Cucujiformia</taxon>
        <taxon>Nitidulidae</taxon>
        <taxon>Meligethinae</taxon>
        <taxon>Brassicogethes</taxon>
    </lineage>
</organism>
<dbReference type="PANTHER" id="PTHR12236:SF75">
    <property type="entry name" value="CUTICULAR PROTEIN 62BB, ISOFORM A"/>
    <property type="match status" value="1"/>
</dbReference>